<organism evidence="1 2">
    <name type="scientific">Pteropus alecto</name>
    <name type="common">Black flying fox</name>
    <dbReference type="NCBI Taxonomy" id="9402"/>
    <lineage>
        <taxon>Eukaryota</taxon>
        <taxon>Metazoa</taxon>
        <taxon>Chordata</taxon>
        <taxon>Craniata</taxon>
        <taxon>Vertebrata</taxon>
        <taxon>Euteleostomi</taxon>
        <taxon>Mammalia</taxon>
        <taxon>Eutheria</taxon>
        <taxon>Laurasiatheria</taxon>
        <taxon>Chiroptera</taxon>
        <taxon>Yinpterochiroptera</taxon>
        <taxon>Pteropodoidea</taxon>
        <taxon>Pteropodidae</taxon>
        <taxon>Pteropodinae</taxon>
        <taxon>Pteropus</taxon>
    </lineage>
</organism>
<accession>L5L3D3</accession>
<keyword evidence="2" id="KW-1185">Reference proteome</keyword>
<dbReference type="EMBL" id="KB030370">
    <property type="protein sequence ID" value="ELK17910.1"/>
    <property type="molecule type" value="Genomic_DNA"/>
</dbReference>
<reference evidence="2" key="1">
    <citation type="journal article" date="2013" name="Science">
        <title>Comparative analysis of bat genomes provides insight into the evolution of flight and immunity.</title>
        <authorList>
            <person name="Zhang G."/>
            <person name="Cowled C."/>
            <person name="Shi Z."/>
            <person name="Huang Z."/>
            <person name="Bishop-Lilly K.A."/>
            <person name="Fang X."/>
            <person name="Wynne J.W."/>
            <person name="Xiong Z."/>
            <person name="Baker M.L."/>
            <person name="Zhao W."/>
            <person name="Tachedjian M."/>
            <person name="Zhu Y."/>
            <person name="Zhou P."/>
            <person name="Jiang X."/>
            <person name="Ng J."/>
            <person name="Yang L."/>
            <person name="Wu L."/>
            <person name="Xiao J."/>
            <person name="Feng Y."/>
            <person name="Chen Y."/>
            <person name="Sun X."/>
            <person name="Zhang Y."/>
            <person name="Marsh G.A."/>
            <person name="Crameri G."/>
            <person name="Broder C.C."/>
            <person name="Frey K.G."/>
            <person name="Wang L.F."/>
            <person name="Wang J."/>
        </authorList>
    </citation>
    <scope>NUCLEOTIDE SEQUENCE [LARGE SCALE GENOMIC DNA]</scope>
</reference>
<evidence type="ECO:0000313" key="1">
    <source>
        <dbReference type="EMBL" id="ELK17910.1"/>
    </source>
</evidence>
<proteinExistence type="predicted"/>
<name>L5L3D3_PTEAL</name>
<evidence type="ECO:0000313" key="2">
    <source>
        <dbReference type="Proteomes" id="UP000010552"/>
    </source>
</evidence>
<dbReference type="InParanoid" id="L5L3D3"/>
<sequence length="150" mass="16852">MYSSRSLNPQFLVRNPCQIDRTDLQLLKKEKTSIKQDNVHKTLGVMLSTDPRLLPQRNATPSPPSGSRLWRRDRVLRWPLEARGFKLWEIGRGEREGRRLGSPKRKGPLIGSPSSRFVALGVAAVRRSGPAPRSSSRLQVLVLALDSDCT</sequence>
<dbReference type="Proteomes" id="UP000010552">
    <property type="component" value="Unassembled WGS sequence"/>
</dbReference>
<protein>
    <submittedName>
        <fullName evidence="1">Uncharacterized protein</fullName>
    </submittedName>
</protein>
<gene>
    <name evidence="1" type="ORF">PAL_GLEAN10006576</name>
</gene>
<dbReference type="AlphaFoldDB" id="L5L3D3"/>